<evidence type="ECO:0000256" key="4">
    <source>
        <dbReference type="ARBA" id="ARBA00023242"/>
    </source>
</evidence>
<feature type="region of interest" description="Disordered" evidence="5">
    <location>
        <begin position="636"/>
        <end position="677"/>
    </location>
</feature>
<keyword evidence="2" id="KW-0805">Transcription regulation</keyword>
<reference evidence="7" key="1">
    <citation type="submission" date="2018-05" db="EMBL/GenBank/DDBJ databases">
        <title>Draft genome of Mucuna pruriens seed.</title>
        <authorList>
            <person name="Nnadi N.E."/>
            <person name="Vos R."/>
            <person name="Hasami M.H."/>
            <person name="Devisetty U.K."/>
            <person name="Aguiy J.C."/>
        </authorList>
    </citation>
    <scope>NUCLEOTIDE SEQUENCE [LARGE SCALE GENOMIC DNA]</scope>
    <source>
        <strain evidence="7">JCA_2017</strain>
    </source>
</reference>
<comment type="subcellular location">
    <subcellularLocation>
        <location evidence="1">Nucleus</location>
    </subcellularLocation>
</comment>
<evidence type="ECO:0000256" key="2">
    <source>
        <dbReference type="ARBA" id="ARBA00023015"/>
    </source>
</evidence>
<feature type="compositionally biased region" description="Basic and acidic residues" evidence="5">
    <location>
        <begin position="663"/>
        <end position="677"/>
    </location>
</feature>
<dbReference type="PANTHER" id="PTHR46196">
    <property type="entry name" value="TRANSCRIPTION FACTOR BHLH155-LIKE ISOFORM X1-RELATED"/>
    <property type="match status" value="1"/>
</dbReference>
<sequence>MHGMLSDMIGGDGGLRYGMNGGDSPSEKGRWNSVPTEGKLEALVGGVSDGCGSSDTANSWTAIKTASGVAEEAGWKRVLQRELGEGVIHDPFSRGCLRGVKGGNMGTNLHQLLRSLCLNTHWNYAIFWKLKHRARMILTWEDAYYNNPDDYDSSENKHCQKTLEQIGCGKFSHSTLGLAVAKMSYHAYSLGEGIVGQVAVTGKHRWICADNQVTGSGLSFEFADGWQSQFSAGIRTIAVVAVVPLGVVQLGSLNKVIEDMGFVTHIRNLFLSTQNYSIGQCPSQIQGSLKSSSSQLDILKKNLSSDIMPTCFYDTQKSMKSETTDVLMPLQCSGRNYAPHSACEKMSGNVAKQEGPEFYSDESSILLQSISNMMNVEHQEFEDMKPLYGRKCEGGSSGCKDMKLESEKNVSSFLNDFVTDNAGFNDLICPSEKVGVDSACFPSVFLDTVVCESDKLHYMDINQKGVLNFTQPSDANCPQDTEKSKFHIEPCYKDTSHMLNFPAGCELHEALGPAFMKGGKCFDWPARVNQDMKTVEMSDEISTSQLTSESRPEHLLEAMVANICHSNNDVNSELSFCTSMQSAKASEKNHEASIHNVHNINSEGYSIDQLSLVREDKHHSLSSSSGICGVMSSKGVSSTFPSSNSGQLERSSEPSKNSKKRARPGESCRPRPRDRQLIQDRIKELRDLVPNGAKCSIDSLLERAIKHMLFLQSITKHADKLTDFPDTKSKLHHMESDILGSSSYEQGSSWAMEVGGHLKVHSILVENLSKNGQMLVEMLCEECSHFLEIAEAIRSLGLTILKGATKAHGEKIWICFVVEGQNNRNVHRLDILWPLVQILQSKSTVCSQ</sequence>
<dbReference type="PROSITE" id="PS50888">
    <property type="entry name" value="BHLH"/>
    <property type="match status" value="1"/>
</dbReference>
<dbReference type="Pfam" id="PF23176">
    <property type="entry name" value="bHLH_LHW"/>
    <property type="match status" value="1"/>
</dbReference>
<keyword evidence="8" id="KW-1185">Reference proteome</keyword>
<organism evidence="7 8">
    <name type="scientific">Mucuna pruriens</name>
    <name type="common">Velvet bean</name>
    <name type="synonym">Dolichos pruriens</name>
    <dbReference type="NCBI Taxonomy" id="157652"/>
    <lineage>
        <taxon>Eukaryota</taxon>
        <taxon>Viridiplantae</taxon>
        <taxon>Streptophyta</taxon>
        <taxon>Embryophyta</taxon>
        <taxon>Tracheophyta</taxon>
        <taxon>Spermatophyta</taxon>
        <taxon>Magnoliopsida</taxon>
        <taxon>eudicotyledons</taxon>
        <taxon>Gunneridae</taxon>
        <taxon>Pentapetalae</taxon>
        <taxon>rosids</taxon>
        <taxon>fabids</taxon>
        <taxon>Fabales</taxon>
        <taxon>Fabaceae</taxon>
        <taxon>Papilionoideae</taxon>
        <taxon>50 kb inversion clade</taxon>
        <taxon>NPAAA clade</taxon>
        <taxon>indigoferoid/millettioid clade</taxon>
        <taxon>Phaseoleae</taxon>
        <taxon>Mucuna</taxon>
    </lineage>
</organism>
<dbReference type="PANTHER" id="PTHR46196:SF21">
    <property type="entry name" value="BHLH TRANSCRIPTION FACTOR-LIKE PROTEIN"/>
    <property type="match status" value="1"/>
</dbReference>
<evidence type="ECO:0000313" key="8">
    <source>
        <dbReference type="Proteomes" id="UP000257109"/>
    </source>
</evidence>
<dbReference type="GO" id="GO:0046983">
    <property type="term" value="F:protein dimerization activity"/>
    <property type="evidence" value="ECO:0007669"/>
    <property type="project" value="InterPro"/>
</dbReference>
<feature type="compositionally biased region" description="Polar residues" evidence="5">
    <location>
        <begin position="636"/>
        <end position="649"/>
    </location>
</feature>
<dbReference type="Proteomes" id="UP000257109">
    <property type="component" value="Unassembled WGS sequence"/>
</dbReference>
<protein>
    <submittedName>
        <fullName evidence="7">Transcription factor EMB1444</fullName>
    </submittedName>
</protein>
<keyword evidence="4" id="KW-0539">Nucleus</keyword>
<evidence type="ECO:0000256" key="3">
    <source>
        <dbReference type="ARBA" id="ARBA00023163"/>
    </source>
</evidence>
<feature type="domain" description="BHLH" evidence="6">
    <location>
        <begin position="662"/>
        <end position="711"/>
    </location>
</feature>
<dbReference type="SUPFAM" id="SSF47459">
    <property type="entry name" value="HLH, helix-loop-helix DNA-binding domain"/>
    <property type="match status" value="1"/>
</dbReference>
<evidence type="ECO:0000256" key="1">
    <source>
        <dbReference type="ARBA" id="ARBA00004123"/>
    </source>
</evidence>
<evidence type="ECO:0000313" key="7">
    <source>
        <dbReference type="EMBL" id="RDX76390.1"/>
    </source>
</evidence>
<dbReference type="OrthoDB" id="778365at2759"/>
<dbReference type="InterPro" id="IPR025610">
    <property type="entry name" value="MYC/MYB_N"/>
</dbReference>
<accession>A0A371FDN2</accession>
<dbReference type="STRING" id="157652.A0A371FDN2"/>
<gene>
    <name evidence="7" type="ORF">CR513_43624</name>
</gene>
<dbReference type="GO" id="GO:0005634">
    <property type="term" value="C:nucleus"/>
    <property type="evidence" value="ECO:0007669"/>
    <property type="project" value="UniProtKB-SubCell"/>
</dbReference>
<dbReference type="InterPro" id="IPR011598">
    <property type="entry name" value="bHLH_dom"/>
</dbReference>
<dbReference type="InterPro" id="IPR036638">
    <property type="entry name" value="HLH_DNA-bd_sf"/>
</dbReference>
<proteinExistence type="predicted"/>
<name>A0A371FDN2_MUCPR</name>
<dbReference type="AlphaFoldDB" id="A0A371FDN2"/>
<comment type="caution">
    <text evidence="7">The sequence shown here is derived from an EMBL/GenBank/DDBJ whole genome shotgun (WGS) entry which is preliminary data.</text>
</comment>
<evidence type="ECO:0000256" key="5">
    <source>
        <dbReference type="SAM" id="MobiDB-lite"/>
    </source>
</evidence>
<dbReference type="Pfam" id="PF14215">
    <property type="entry name" value="bHLH-MYC_N"/>
    <property type="match status" value="1"/>
</dbReference>
<keyword evidence="3" id="KW-0804">Transcription</keyword>
<dbReference type="GO" id="GO:0003700">
    <property type="term" value="F:DNA-binding transcription factor activity"/>
    <property type="evidence" value="ECO:0007669"/>
    <property type="project" value="InterPro"/>
</dbReference>
<dbReference type="InterPro" id="IPR043561">
    <property type="entry name" value="LHW-like"/>
</dbReference>
<feature type="non-terminal residue" evidence="7">
    <location>
        <position position="1"/>
    </location>
</feature>
<dbReference type="EMBL" id="QJKJ01009522">
    <property type="protein sequence ID" value="RDX76390.1"/>
    <property type="molecule type" value="Genomic_DNA"/>
</dbReference>
<evidence type="ECO:0000259" key="6">
    <source>
        <dbReference type="PROSITE" id="PS50888"/>
    </source>
</evidence>